<dbReference type="CDD" id="cd03702">
    <property type="entry name" value="IF2_mtIF2_II"/>
    <property type="match status" value="1"/>
</dbReference>
<dbReference type="CDD" id="cd01887">
    <property type="entry name" value="IF2_eIF5B"/>
    <property type="match status" value="1"/>
</dbReference>
<dbReference type="PANTHER" id="PTHR43381">
    <property type="entry name" value="TRANSLATION INITIATION FACTOR IF-2-RELATED"/>
    <property type="match status" value="1"/>
</dbReference>
<dbReference type="PROSITE" id="PS01176">
    <property type="entry name" value="IF2"/>
    <property type="match status" value="1"/>
</dbReference>
<dbReference type="EMBL" id="MTKP01000028">
    <property type="protein sequence ID" value="RWX49599.1"/>
    <property type="molecule type" value="Genomic_DNA"/>
</dbReference>
<dbReference type="InterPro" id="IPR000795">
    <property type="entry name" value="T_Tr_GTP-bd_dom"/>
</dbReference>
<dbReference type="InterPro" id="IPR006847">
    <property type="entry name" value="IF2_N"/>
</dbReference>
<evidence type="ECO:0000313" key="14">
    <source>
        <dbReference type="Proteomes" id="UP000288086"/>
    </source>
</evidence>
<dbReference type="Pfam" id="PF00009">
    <property type="entry name" value="GTP_EFTU"/>
    <property type="match status" value="1"/>
</dbReference>
<feature type="binding site" evidence="9">
    <location>
        <begin position="199"/>
        <end position="202"/>
    </location>
    <ligand>
        <name>GTP</name>
        <dbReference type="ChEBI" id="CHEBI:37565"/>
    </ligand>
</feature>
<dbReference type="HAMAP" id="MF_00100_B">
    <property type="entry name" value="IF_2_B"/>
    <property type="match status" value="1"/>
</dbReference>
<dbReference type="CDD" id="cd03692">
    <property type="entry name" value="mtIF2_IVc"/>
    <property type="match status" value="1"/>
</dbReference>
<feature type="binding site" evidence="9">
    <location>
        <begin position="145"/>
        <end position="149"/>
    </location>
    <ligand>
        <name>GTP</name>
        <dbReference type="ChEBI" id="CHEBI:37565"/>
    </ligand>
</feature>
<dbReference type="FunFam" id="3.40.50.300:FF:000019">
    <property type="entry name" value="Translation initiation factor IF-2"/>
    <property type="match status" value="1"/>
</dbReference>
<keyword evidence="14" id="KW-1185">Reference proteome</keyword>
<dbReference type="PROSITE" id="PS51722">
    <property type="entry name" value="G_TR_2"/>
    <property type="match status" value="1"/>
</dbReference>
<feature type="binding site" evidence="9">
    <location>
        <begin position="99"/>
        <end position="106"/>
    </location>
    <ligand>
        <name>GTP</name>
        <dbReference type="ChEBI" id="CHEBI:37565"/>
    </ligand>
</feature>
<dbReference type="Pfam" id="PF22042">
    <property type="entry name" value="EF-G_D2"/>
    <property type="match status" value="1"/>
</dbReference>
<dbReference type="SUPFAM" id="SSF50447">
    <property type="entry name" value="Translation proteins"/>
    <property type="match status" value="2"/>
</dbReference>
<dbReference type="InterPro" id="IPR000178">
    <property type="entry name" value="TF_IF2_bacterial-like"/>
</dbReference>
<evidence type="ECO:0000256" key="1">
    <source>
        <dbReference type="ARBA" id="ARBA00004496"/>
    </source>
</evidence>
<dbReference type="GO" id="GO:0005525">
    <property type="term" value="F:GTP binding"/>
    <property type="evidence" value="ECO:0007669"/>
    <property type="project" value="UniProtKB-KW"/>
</dbReference>
<keyword evidence="6 9" id="KW-0547">Nucleotide-binding</keyword>
<evidence type="ECO:0000313" key="13">
    <source>
        <dbReference type="EMBL" id="RWX49599.1"/>
    </source>
</evidence>
<evidence type="ECO:0000256" key="10">
    <source>
        <dbReference type="RuleBase" id="RU000644"/>
    </source>
</evidence>
<protein>
    <recommendedName>
        <fullName evidence="3 9">Translation initiation factor IF-2</fullName>
    </recommendedName>
</protein>
<gene>
    <name evidence="9" type="primary">infB</name>
    <name evidence="13" type="ORF">VT98_10285</name>
</gene>
<dbReference type="PANTHER" id="PTHR43381:SF5">
    <property type="entry name" value="TR-TYPE G DOMAIN-CONTAINING PROTEIN"/>
    <property type="match status" value="1"/>
</dbReference>
<dbReference type="Pfam" id="PF03144">
    <property type="entry name" value="GTP_EFTU_D2"/>
    <property type="match status" value="1"/>
</dbReference>
<evidence type="ECO:0000256" key="6">
    <source>
        <dbReference type="ARBA" id="ARBA00022741"/>
    </source>
</evidence>
<evidence type="ECO:0000259" key="12">
    <source>
        <dbReference type="PROSITE" id="PS51722"/>
    </source>
</evidence>
<evidence type="ECO:0000256" key="2">
    <source>
        <dbReference type="ARBA" id="ARBA00007733"/>
    </source>
</evidence>
<keyword evidence="7 9" id="KW-0648">Protein biosynthesis</keyword>
<dbReference type="Gene3D" id="3.40.50.300">
    <property type="entry name" value="P-loop containing nucleotide triphosphate hydrolases"/>
    <property type="match status" value="1"/>
</dbReference>
<comment type="similarity">
    <text evidence="2 9 10">Belongs to the TRAFAC class translation factor GTPase superfamily. Classic translation factor GTPase family. IF-2 subfamily.</text>
</comment>
<name>A0A444J978_9BACT</name>
<evidence type="ECO:0000256" key="5">
    <source>
        <dbReference type="ARBA" id="ARBA00022540"/>
    </source>
</evidence>
<dbReference type="NCBIfam" id="TIGR00487">
    <property type="entry name" value="IF-2"/>
    <property type="match status" value="1"/>
</dbReference>
<evidence type="ECO:0000256" key="8">
    <source>
        <dbReference type="ARBA" id="ARBA00023134"/>
    </source>
</evidence>
<dbReference type="Proteomes" id="UP000288086">
    <property type="component" value="Unassembled WGS sequence"/>
</dbReference>
<accession>A0A444J978</accession>
<dbReference type="InterPro" id="IPR023115">
    <property type="entry name" value="TIF_IF2_dom3"/>
</dbReference>
<dbReference type="FunFam" id="3.40.50.10050:FF:000001">
    <property type="entry name" value="Translation initiation factor IF-2"/>
    <property type="match status" value="1"/>
</dbReference>
<dbReference type="InterPro" id="IPR004161">
    <property type="entry name" value="EFTu-like_2"/>
</dbReference>
<dbReference type="InterPro" id="IPR036925">
    <property type="entry name" value="TIF_IF2_dom3_sf"/>
</dbReference>
<sequence>MTESKAIKRRIKVFESINVGDLAKRMGIKANEVIAKLMGLGVMATLNQSLDLDTATLVAADFGYEVEQAMTEELGIEALQQEEKGGERHPRFPVVTVMGHVDHGKTSILDAIRRTDVAEGEAGGITQHIGAYHVQAPSGDITFVDTPGHAAFTEMRSRGAKVTDIVVLVVAADDGVMNQTKEAIAHAKAAEVPIVVAINKIDKDNADPARVIRELGDFGLIPEDWGGDTIFCETSAKKGLGIEELLENVQLQAEVLELTADSNRKAKGTVIEAQLHKGRGSVATVLVQEGTLRTGEYFIAGQYSGKVRSLINDRGELVDEAGPSLPVEVQGLSGVPQAGDEFLVVTDEKMAKSVSDVRQLKVRESELASVSKVSLDNLFEKMAEQEMKELRVILRSDVQGTLQAFGQAASKLSTDVIRVRVLHEGTGAVTENDIHLASASDAIIIGFNVRPAVKVKELAEQEHVDIRTYDVIYHALEDIEKAMVGMLEPEYVERVIGTAEVRDTFSVPKIGTIAGCFIIDGKIERNAGIRVLRDSVVIFTGVIDSLRRFKDDVKEVATGYECGIGVENYNDIKIGDTLEAFLMDEVEATL</sequence>
<dbReference type="SUPFAM" id="SSF52156">
    <property type="entry name" value="Initiation factor IF2/eIF5b, domain 3"/>
    <property type="match status" value="1"/>
</dbReference>
<reference evidence="13 14" key="1">
    <citation type="submission" date="2017-01" db="EMBL/GenBank/DDBJ databases">
        <title>The cable genome- insights into the physiology and evolution of filamentous bacteria capable of sulfide oxidation via long distance electron transfer.</title>
        <authorList>
            <person name="Schreiber L."/>
            <person name="Bjerg J.T."/>
            <person name="Boggild A."/>
            <person name="Van De Vossenberg J."/>
            <person name="Meysman F."/>
            <person name="Nielsen L.P."/>
            <person name="Schramm A."/>
            <person name="Kjeldsen K.U."/>
        </authorList>
    </citation>
    <scope>NUCLEOTIDE SEQUENCE [LARGE SCALE GENOMIC DNA]</scope>
    <source>
        <strain evidence="13">A1</strain>
    </source>
</reference>
<comment type="caution">
    <text evidence="13">The sequence shown here is derived from an EMBL/GenBank/DDBJ whole genome shotgun (WGS) entry which is preliminary data.</text>
</comment>
<dbReference type="InterPro" id="IPR009000">
    <property type="entry name" value="Transl_B-barrel_sf"/>
</dbReference>
<evidence type="ECO:0000256" key="7">
    <source>
        <dbReference type="ARBA" id="ARBA00022917"/>
    </source>
</evidence>
<keyword evidence="4 9" id="KW-0963">Cytoplasm</keyword>
<dbReference type="Gene3D" id="2.40.30.10">
    <property type="entry name" value="Translation factors"/>
    <property type="match status" value="2"/>
</dbReference>
<dbReference type="GO" id="GO:0003924">
    <property type="term" value="F:GTPase activity"/>
    <property type="evidence" value="ECO:0007669"/>
    <property type="project" value="UniProtKB-UniRule"/>
</dbReference>
<dbReference type="Gene3D" id="3.40.50.10050">
    <property type="entry name" value="Translation initiation factor IF- 2, domain 3"/>
    <property type="match status" value="1"/>
</dbReference>
<comment type="function">
    <text evidence="9 10">One of the essential components for the initiation of protein synthesis. Protects formylmethionyl-tRNA from spontaneous hydrolysis and promotes its binding to the 30S ribosomal subunits. Also involved in the hydrolysis of GTP during the formation of the 70S ribosomal complex.</text>
</comment>
<keyword evidence="5 9" id="KW-0396">Initiation factor</keyword>
<dbReference type="InterPro" id="IPR027417">
    <property type="entry name" value="P-loop_NTPase"/>
</dbReference>
<comment type="subcellular location">
    <subcellularLocation>
        <location evidence="1 9 11">Cytoplasm</location>
    </subcellularLocation>
</comment>
<dbReference type="InterPro" id="IPR053905">
    <property type="entry name" value="EF-G-like_DII"/>
</dbReference>
<feature type="region of interest" description="G-domain" evidence="9">
    <location>
        <begin position="93"/>
        <end position="241"/>
    </location>
</feature>
<dbReference type="FunFam" id="2.40.30.10:FF:000008">
    <property type="entry name" value="Translation initiation factor IF-2"/>
    <property type="match status" value="1"/>
</dbReference>
<dbReference type="FunFam" id="2.40.30.10:FF:000007">
    <property type="entry name" value="Translation initiation factor IF-2"/>
    <property type="match status" value="1"/>
</dbReference>
<dbReference type="GO" id="GO:0005829">
    <property type="term" value="C:cytosol"/>
    <property type="evidence" value="ECO:0007669"/>
    <property type="project" value="TreeGrafter"/>
</dbReference>
<evidence type="ECO:0000256" key="3">
    <source>
        <dbReference type="ARBA" id="ARBA00020675"/>
    </source>
</evidence>
<dbReference type="Pfam" id="PF04760">
    <property type="entry name" value="IF2_N"/>
    <property type="match status" value="1"/>
</dbReference>
<dbReference type="InterPro" id="IPR044145">
    <property type="entry name" value="IF2_II"/>
</dbReference>
<evidence type="ECO:0000256" key="9">
    <source>
        <dbReference type="HAMAP-Rule" id="MF_00100"/>
    </source>
</evidence>
<dbReference type="AlphaFoldDB" id="A0A444J978"/>
<evidence type="ECO:0000256" key="11">
    <source>
        <dbReference type="RuleBase" id="RU000645"/>
    </source>
</evidence>
<keyword evidence="8 9" id="KW-0342">GTP-binding</keyword>
<dbReference type="InterPro" id="IPR015760">
    <property type="entry name" value="TIF_IF2"/>
</dbReference>
<dbReference type="InterPro" id="IPR005225">
    <property type="entry name" value="Small_GTP-bd"/>
</dbReference>
<dbReference type="SUPFAM" id="SSF52540">
    <property type="entry name" value="P-loop containing nucleoside triphosphate hydrolases"/>
    <property type="match status" value="1"/>
</dbReference>
<feature type="domain" description="Tr-type G" evidence="12">
    <location>
        <begin position="90"/>
        <end position="259"/>
    </location>
</feature>
<dbReference type="Pfam" id="PF11987">
    <property type="entry name" value="IF-2"/>
    <property type="match status" value="1"/>
</dbReference>
<dbReference type="NCBIfam" id="TIGR00231">
    <property type="entry name" value="small_GTP"/>
    <property type="match status" value="1"/>
</dbReference>
<proteinExistence type="inferred from homology"/>
<evidence type="ECO:0000256" key="4">
    <source>
        <dbReference type="ARBA" id="ARBA00022490"/>
    </source>
</evidence>
<organism evidence="13 14">
    <name type="scientific">Candidatus Electrothrix communis</name>
    <dbReference type="NCBI Taxonomy" id="1859133"/>
    <lineage>
        <taxon>Bacteria</taxon>
        <taxon>Pseudomonadati</taxon>
        <taxon>Thermodesulfobacteriota</taxon>
        <taxon>Desulfobulbia</taxon>
        <taxon>Desulfobulbales</taxon>
        <taxon>Desulfobulbaceae</taxon>
        <taxon>Candidatus Electrothrix</taxon>
    </lineage>
</organism>
<dbReference type="GO" id="GO:0003743">
    <property type="term" value="F:translation initiation factor activity"/>
    <property type="evidence" value="ECO:0007669"/>
    <property type="project" value="UniProtKB-UniRule"/>
</dbReference>